<evidence type="ECO:0000313" key="2">
    <source>
        <dbReference type="EMBL" id="MBV6531913.1"/>
    </source>
</evidence>
<feature type="transmembrane region" description="Helical" evidence="1">
    <location>
        <begin position="34"/>
        <end position="51"/>
    </location>
</feature>
<accession>A0A949T5U5</accession>
<dbReference type="Proteomes" id="UP000732858">
    <property type="component" value="Unassembled WGS sequence"/>
</dbReference>
<evidence type="ECO:0000313" key="3">
    <source>
        <dbReference type="EMBL" id="MBV6546712.1"/>
    </source>
</evidence>
<keyword evidence="1" id="KW-1133">Transmembrane helix</keyword>
<keyword evidence="5" id="KW-1185">Reference proteome</keyword>
<feature type="transmembrane region" description="Helical" evidence="1">
    <location>
        <begin position="6"/>
        <end position="27"/>
    </location>
</feature>
<name>A0A949T5U5_9PAST</name>
<keyword evidence="1" id="KW-0812">Transmembrane</keyword>
<keyword evidence="1" id="KW-0472">Membrane</keyword>
<organism evidence="3 4">
    <name type="scientific">Ursidibacter maritimus</name>
    <dbReference type="NCBI Taxonomy" id="1331689"/>
    <lineage>
        <taxon>Bacteria</taxon>
        <taxon>Pseudomonadati</taxon>
        <taxon>Pseudomonadota</taxon>
        <taxon>Gammaproteobacteria</taxon>
        <taxon>Pasteurellales</taxon>
        <taxon>Pasteurellaceae</taxon>
        <taxon>Ursidibacter</taxon>
    </lineage>
</organism>
<gene>
    <name evidence="2" type="ORF">HT657_07165</name>
    <name evidence="3" type="ORF">HT672_05340</name>
</gene>
<dbReference type="OrthoDB" id="6707471at2"/>
<evidence type="ECO:0000256" key="1">
    <source>
        <dbReference type="SAM" id="Phobius"/>
    </source>
</evidence>
<protein>
    <recommendedName>
        <fullName evidence="6">EamA-like transporter family protein</fullName>
    </recommendedName>
</protein>
<dbReference type="InterPro" id="IPR037185">
    <property type="entry name" value="EmrE-like"/>
</dbReference>
<dbReference type="SUPFAM" id="SSF103481">
    <property type="entry name" value="Multidrug resistance efflux transporter EmrE"/>
    <property type="match status" value="1"/>
</dbReference>
<proteinExistence type="predicted"/>
<evidence type="ECO:0000313" key="5">
    <source>
        <dbReference type="Proteomes" id="UP001196379"/>
    </source>
</evidence>
<dbReference type="EMBL" id="JABUMC010000009">
    <property type="protein sequence ID" value="MBV6546712.1"/>
    <property type="molecule type" value="Genomic_DNA"/>
</dbReference>
<evidence type="ECO:0008006" key="6">
    <source>
        <dbReference type="Google" id="ProtNLM"/>
    </source>
</evidence>
<dbReference type="AlphaFoldDB" id="A0A949T5U5"/>
<comment type="caution">
    <text evidence="3">The sequence shown here is derived from an EMBL/GenBank/DDBJ whole genome shotgun (WGS) entry which is preliminary data.</text>
</comment>
<sequence>MSLNDVAFVTVGQIEIPVMFMISYFIFKERLNSQDLVGIFLIVAAALLVVWG</sequence>
<evidence type="ECO:0000313" key="4">
    <source>
        <dbReference type="Proteomes" id="UP000732858"/>
    </source>
</evidence>
<dbReference type="Proteomes" id="UP001196379">
    <property type="component" value="Unassembled WGS sequence"/>
</dbReference>
<dbReference type="EMBL" id="JABULY010000003">
    <property type="protein sequence ID" value="MBV6531913.1"/>
    <property type="molecule type" value="Genomic_DNA"/>
</dbReference>
<reference evidence="3 5" key="1">
    <citation type="journal article" date="2021" name="Mol. Ecol.">
        <title>Polar bear-adapted Ursidibacter maritimus are remarkably conserved after generations in captivity.</title>
        <authorList>
            <person name="Espinosa-Gongora C."/>
            <person name="Hansen M.J."/>
            <person name="Bertelsen M.F."/>
            <person name="Bojesen A.M."/>
        </authorList>
    </citation>
    <scope>NUCLEOTIDE SEQUENCE</scope>
    <source>
        <strain evidence="3">Pb43105x</strain>
        <strain evidence="2 5">Pb43106</strain>
    </source>
</reference>
<dbReference type="Gene3D" id="1.10.3730.20">
    <property type="match status" value="1"/>
</dbReference>